<evidence type="ECO:0000256" key="8">
    <source>
        <dbReference type="ARBA" id="ARBA00023316"/>
    </source>
</evidence>
<feature type="active site" description="Nucleophile" evidence="9">
    <location>
        <position position="493"/>
    </location>
</feature>
<feature type="active site" description="Proton donor/acceptor" evidence="9">
    <location>
        <position position="477"/>
    </location>
</feature>
<dbReference type="EMBL" id="MYFO01000002">
    <property type="protein sequence ID" value="TFE91410.1"/>
    <property type="molecule type" value="Genomic_DNA"/>
</dbReference>
<evidence type="ECO:0000256" key="4">
    <source>
        <dbReference type="ARBA" id="ARBA00022679"/>
    </source>
</evidence>
<dbReference type="GO" id="GO:0018104">
    <property type="term" value="P:peptidoglycan-protein cross-linking"/>
    <property type="evidence" value="ECO:0007669"/>
    <property type="project" value="TreeGrafter"/>
</dbReference>
<dbReference type="SUPFAM" id="SSF141523">
    <property type="entry name" value="L,D-transpeptidase catalytic domain-like"/>
    <property type="match status" value="1"/>
</dbReference>
<dbReference type="InterPro" id="IPR038063">
    <property type="entry name" value="Transpep_catalytic_dom"/>
</dbReference>
<feature type="compositionally biased region" description="Low complexity" evidence="10">
    <location>
        <begin position="184"/>
        <end position="198"/>
    </location>
</feature>
<keyword evidence="5" id="KW-0378">Hydrolase</keyword>
<keyword evidence="7 9" id="KW-0573">Peptidoglycan synthesis</keyword>
<feature type="domain" description="L,D-TPase catalytic" evidence="11">
    <location>
        <begin position="408"/>
        <end position="517"/>
    </location>
</feature>
<feature type="compositionally biased region" description="Gly residues" evidence="10">
    <location>
        <begin position="525"/>
        <end position="546"/>
    </location>
</feature>
<dbReference type="GO" id="GO:0008360">
    <property type="term" value="P:regulation of cell shape"/>
    <property type="evidence" value="ECO:0007669"/>
    <property type="project" value="UniProtKB-UniRule"/>
</dbReference>
<evidence type="ECO:0000256" key="1">
    <source>
        <dbReference type="ARBA" id="ARBA00004752"/>
    </source>
</evidence>
<keyword evidence="6 9" id="KW-0133">Cell shape</keyword>
<evidence type="ECO:0000256" key="3">
    <source>
        <dbReference type="ARBA" id="ARBA00022676"/>
    </source>
</evidence>
<evidence type="ECO:0000313" key="13">
    <source>
        <dbReference type="Proteomes" id="UP000298246"/>
    </source>
</evidence>
<dbReference type="GO" id="GO:0071555">
    <property type="term" value="P:cell wall organization"/>
    <property type="evidence" value="ECO:0007669"/>
    <property type="project" value="UniProtKB-UniRule"/>
</dbReference>
<dbReference type="CDD" id="cd16913">
    <property type="entry name" value="YkuD_like"/>
    <property type="match status" value="1"/>
</dbReference>
<keyword evidence="4" id="KW-0808">Transferase</keyword>
<dbReference type="PANTHER" id="PTHR30582">
    <property type="entry name" value="L,D-TRANSPEPTIDASE"/>
    <property type="match status" value="1"/>
</dbReference>
<keyword evidence="8 9" id="KW-0961">Cell wall biogenesis/degradation</keyword>
<feature type="compositionally biased region" description="Pro residues" evidence="10">
    <location>
        <begin position="199"/>
        <end position="209"/>
    </location>
</feature>
<dbReference type="UniPathway" id="UPA00219"/>
<evidence type="ECO:0000259" key="11">
    <source>
        <dbReference type="PROSITE" id="PS52029"/>
    </source>
</evidence>
<dbReference type="InterPro" id="IPR005490">
    <property type="entry name" value="LD_TPept_cat_dom"/>
</dbReference>
<feature type="region of interest" description="Disordered" evidence="10">
    <location>
        <begin position="371"/>
        <end position="394"/>
    </location>
</feature>
<comment type="pathway">
    <text evidence="1 9">Cell wall biogenesis; peptidoglycan biosynthesis.</text>
</comment>
<dbReference type="Gene3D" id="2.40.440.10">
    <property type="entry name" value="L,D-transpeptidase catalytic domain-like"/>
    <property type="match status" value="1"/>
</dbReference>
<dbReference type="GO" id="GO:0071972">
    <property type="term" value="F:peptidoglycan L,D-transpeptidase activity"/>
    <property type="evidence" value="ECO:0007669"/>
    <property type="project" value="TreeGrafter"/>
</dbReference>
<accession>A0A4Y8Q9L5</accession>
<feature type="region of interest" description="Disordered" evidence="10">
    <location>
        <begin position="176"/>
        <end position="211"/>
    </location>
</feature>
<organism evidence="12 13">
    <name type="scientific">Paenibacillus athensensis</name>
    <dbReference type="NCBI Taxonomy" id="1967502"/>
    <lineage>
        <taxon>Bacteria</taxon>
        <taxon>Bacillati</taxon>
        <taxon>Bacillota</taxon>
        <taxon>Bacilli</taxon>
        <taxon>Bacillales</taxon>
        <taxon>Paenibacillaceae</taxon>
        <taxon>Paenibacillus</taxon>
    </lineage>
</organism>
<keyword evidence="13" id="KW-1185">Reference proteome</keyword>
<dbReference type="Pfam" id="PF03734">
    <property type="entry name" value="YkuD"/>
    <property type="match status" value="1"/>
</dbReference>
<name>A0A4Y8Q9L5_9BACL</name>
<evidence type="ECO:0000256" key="5">
    <source>
        <dbReference type="ARBA" id="ARBA00022801"/>
    </source>
</evidence>
<keyword evidence="3" id="KW-0328">Glycosyltransferase</keyword>
<feature type="region of interest" description="Disordered" evidence="10">
    <location>
        <begin position="86"/>
        <end position="111"/>
    </location>
</feature>
<proteinExistence type="inferred from homology"/>
<comment type="similarity">
    <text evidence="2">Belongs to the YkuD family.</text>
</comment>
<dbReference type="AlphaFoldDB" id="A0A4Y8Q9L5"/>
<evidence type="ECO:0000256" key="9">
    <source>
        <dbReference type="PROSITE-ProRule" id="PRU01373"/>
    </source>
</evidence>
<dbReference type="PANTHER" id="PTHR30582:SF24">
    <property type="entry name" value="L,D-TRANSPEPTIDASE ERFK_SRFK-RELATED"/>
    <property type="match status" value="1"/>
</dbReference>
<protein>
    <recommendedName>
        <fullName evidence="11">L,D-TPase catalytic domain-containing protein</fullName>
    </recommendedName>
</protein>
<dbReference type="PROSITE" id="PS52029">
    <property type="entry name" value="LD_TPASE"/>
    <property type="match status" value="1"/>
</dbReference>
<evidence type="ECO:0000256" key="7">
    <source>
        <dbReference type="ARBA" id="ARBA00022984"/>
    </source>
</evidence>
<dbReference type="GO" id="GO:0016757">
    <property type="term" value="F:glycosyltransferase activity"/>
    <property type="evidence" value="ECO:0007669"/>
    <property type="project" value="UniProtKB-KW"/>
</dbReference>
<dbReference type="Proteomes" id="UP000298246">
    <property type="component" value="Unassembled WGS sequence"/>
</dbReference>
<feature type="region of interest" description="Disordered" evidence="10">
    <location>
        <begin position="516"/>
        <end position="570"/>
    </location>
</feature>
<evidence type="ECO:0000256" key="6">
    <source>
        <dbReference type="ARBA" id="ARBA00022960"/>
    </source>
</evidence>
<reference evidence="12 13" key="1">
    <citation type="submission" date="2017-03" db="EMBL/GenBank/DDBJ databases">
        <title>Isolation of Levoglucosan Utilizing Bacteria.</title>
        <authorList>
            <person name="Arya A.S."/>
        </authorList>
    </citation>
    <scope>NUCLEOTIDE SEQUENCE [LARGE SCALE GENOMIC DNA]</scope>
    <source>
        <strain evidence="12 13">MEC069</strain>
    </source>
</reference>
<dbReference type="GO" id="GO:0005576">
    <property type="term" value="C:extracellular region"/>
    <property type="evidence" value="ECO:0007669"/>
    <property type="project" value="TreeGrafter"/>
</dbReference>
<dbReference type="InterPro" id="IPR050979">
    <property type="entry name" value="LD-transpeptidase"/>
</dbReference>
<evidence type="ECO:0000256" key="10">
    <source>
        <dbReference type="SAM" id="MobiDB-lite"/>
    </source>
</evidence>
<comment type="caution">
    <text evidence="12">The sequence shown here is derived from an EMBL/GenBank/DDBJ whole genome shotgun (WGS) entry which is preliminary data.</text>
</comment>
<gene>
    <name evidence="12" type="ORF">B5M42_02915</name>
</gene>
<evidence type="ECO:0000313" key="12">
    <source>
        <dbReference type="EMBL" id="TFE91410.1"/>
    </source>
</evidence>
<evidence type="ECO:0000256" key="2">
    <source>
        <dbReference type="ARBA" id="ARBA00005992"/>
    </source>
</evidence>
<sequence length="570" mass="59031">MPDKKIGDQVDRFFQHDPFADPLYLKRYVKEHPDHKMAWYLLGREYAARGEAGKAAYCFAQSGEIYEAFEKQKIVVDGPLPPFAPQAGGAAGDASAGAARSGGAGASAARSGSANAARGAGIGAGAGAARSGGAGAAADPAGERRAARRRRLRWALRLALALLMLLPTSLDVARPQQREDRAAEAVPTAADAGATASPTPAPIATPPPPKDGRAVVFADGDLAQAIPELLTPGEAAWKTAVLVEAQPTSDGKWLAWNKPLQPLLSVEYASAQSSTAQLSYYKSTLCSCQAGDPTPLVPLISEWSRQREEALVMMSALMAYQQRHGALPNAPEQLVQPYPDNELPGLTEGTRAYFPQALAELQQVVVAGGQPADGAAAPSAAPSPQASPAPGAQPAAAKAAAYPFTQPLEIIVDVDAHRLALVSGKFVIRSYPVGLGGAKTPLGEFVISEKVRNPNGHSNGEFGSRGMTLSDTLYAIHGTNKPSSIGKDESHGCIRMLQADVEELYDMAPQGTKVTIGKGTLAGAPGSGGSGAGEGDGGGSGAGGSQPGKPFQAPLQTEDSNPHKTYKWLD</sequence>